<evidence type="ECO:0000256" key="3">
    <source>
        <dbReference type="ARBA" id="ARBA00022801"/>
    </source>
</evidence>
<dbReference type="PANTHER" id="PTHR30624:SF10">
    <property type="entry name" value="CONSERVED PROTEIN"/>
    <property type="match status" value="1"/>
</dbReference>
<dbReference type="InterPro" id="IPR002510">
    <property type="entry name" value="Metalloprtase-TldD/E_N"/>
</dbReference>
<protein>
    <submittedName>
        <fullName evidence="8">TldD/PmbA family protein</fullName>
    </submittedName>
</protein>
<dbReference type="InterPro" id="IPR035068">
    <property type="entry name" value="TldD/PmbA_N"/>
</dbReference>
<feature type="signal peptide" evidence="5">
    <location>
        <begin position="1"/>
        <end position="27"/>
    </location>
</feature>
<dbReference type="Proteomes" id="UP000469734">
    <property type="component" value="Unassembled WGS sequence"/>
</dbReference>
<dbReference type="Gene3D" id="3.30.2290.10">
    <property type="entry name" value="PmbA/TldD superfamily"/>
    <property type="match status" value="1"/>
</dbReference>
<accession>A0A7X4KIM2</accession>
<dbReference type="SUPFAM" id="SSF111283">
    <property type="entry name" value="Putative modulator of DNA gyrase, PmbA/TldD"/>
    <property type="match status" value="1"/>
</dbReference>
<dbReference type="Pfam" id="PF01523">
    <property type="entry name" value="PmbA_TldD_1st"/>
    <property type="match status" value="1"/>
</dbReference>
<evidence type="ECO:0000256" key="2">
    <source>
        <dbReference type="ARBA" id="ARBA00022670"/>
    </source>
</evidence>
<proteinExistence type="inferred from homology"/>
<dbReference type="AlphaFoldDB" id="A0A7X4KIM2"/>
<dbReference type="GO" id="GO:0008237">
    <property type="term" value="F:metallopeptidase activity"/>
    <property type="evidence" value="ECO:0007669"/>
    <property type="project" value="UniProtKB-KW"/>
</dbReference>
<feature type="domain" description="Metalloprotease TldD/E N-terminal" evidence="6">
    <location>
        <begin position="59"/>
        <end position="123"/>
    </location>
</feature>
<dbReference type="GO" id="GO:0006508">
    <property type="term" value="P:proteolysis"/>
    <property type="evidence" value="ECO:0007669"/>
    <property type="project" value="UniProtKB-KW"/>
</dbReference>
<dbReference type="InterPro" id="IPR051463">
    <property type="entry name" value="Peptidase_U62_metallo"/>
</dbReference>
<gene>
    <name evidence="8" type="ORF">GTP56_20975</name>
</gene>
<feature type="domain" description="Metalloprotease TldD/E C-terminal" evidence="7">
    <location>
        <begin position="289"/>
        <end position="537"/>
    </location>
</feature>
<evidence type="ECO:0000256" key="4">
    <source>
        <dbReference type="ARBA" id="ARBA00023049"/>
    </source>
</evidence>
<keyword evidence="3" id="KW-0378">Hydrolase</keyword>
<dbReference type="GO" id="GO:0005829">
    <property type="term" value="C:cytosol"/>
    <property type="evidence" value="ECO:0007669"/>
    <property type="project" value="TreeGrafter"/>
</dbReference>
<evidence type="ECO:0000259" key="7">
    <source>
        <dbReference type="Pfam" id="PF19289"/>
    </source>
</evidence>
<comment type="caution">
    <text evidence="8">The sequence shown here is derived from an EMBL/GenBank/DDBJ whole genome shotgun (WGS) entry which is preliminary data.</text>
</comment>
<evidence type="ECO:0000259" key="6">
    <source>
        <dbReference type="Pfam" id="PF01523"/>
    </source>
</evidence>
<dbReference type="InterPro" id="IPR045569">
    <property type="entry name" value="Metalloprtase-TldD/E_C"/>
</dbReference>
<dbReference type="FunFam" id="3.30.2290.10:FF:000003">
    <property type="entry name" value="Zinc-dependent protease, TldD/PmbA family"/>
    <property type="match status" value="1"/>
</dbReference>
<dbReference type="Pfam" id="PF19289">
    <property type="entry name" value="PmbA_TldD_3rd"/>
    <property type="match status" value="1"/>
</dbReference>
<dbReference type="RefSeq" id="WP_161051545.1">
    <property type="nucleotide sequence ID" value="NZ_WWCR01000026.1"/>
</dbReference>
<keyword evidence="5" id="KW-0732">Signal</keyword>
<dbReference type="InterPro" id="IPR036059">
    <property type="entry name" value="TldD/PmbA_sf"/>
</dbReference>
<name>A0A7X4KIM2_9BURK</name>
<evidence type="ECO:0000256" key="5">
    <source>
        <dbReference type="SAM" id="SignalP"/>
    </source>
</evidence>
<sequence>MERRAFLNISSLALGTMLLPSFGRAIAAEELLTQVDVKFKKALADTAMTAATQAGASYCDVRVGRYLNQFITTRDLNVENVTNTESAGVGVRVISGGAYGFAATNDMTPDGVAAAARQAVAIAKANAKLQTEPLILAPVKGVGEVAWATPITKDWRTVPIKEKAELLIAANKAGMDGGASFMQSLLFQVNQQKYFASTDGSYIDQDVHRLWVPFFATAVDQKENKFRSRQGLSAPVGMGYEYLDARPEHKLQAAGGVTTLYTKSYDIIEDARLAGKQARAKLKAKSVEPGKYDLVLSPEHLWLTIHESVGHPTELDRVLGYEANYAGTSFATLDKWQSKKFKYGSDLVNIVADKTTPGSLGAVGYDDEGVKCKNWDIIKDGILVNYQATRDQAHIIGEKESHGCSYADNWANVQFQRMPNVSLKAGAKKQTPDEMIKDVKKGIYIVGDGSFSIDQQRYNFQFGGQLFYEIKNGKIGQQLEDVAYQSNTQEFWNACVGICDERDWRMGGSFFDGKGQPPQVSIVSHGAATTRFNGINVINTARKIG</sequence>
<evidence type="ECO:0000313" key="9">
    <source>
        <dbReference type="Proteomes" id="UP000469734"/>
    </source>
</evidence>
<organism evidence="8 9">
    <name type="scientific">Duganella margarita</name>
    <dbReference type="NCBI Taxonomy" id="2692170"/>
    <lineage>
        <taxon>Bacteria</taxon>
        <taxon>Pseudomonadati</taxon>
        <taxon>Pseudomonadota</taxon>
        <taxon>Betaproteobacteria</taxon>
        <taxon>Burkholderiales</taxon>
        <taxon>Oxalobacteraceae</taxon>
        <taxon>Telluria group</taxon>
        <taxon>Duganella</taxon>
    </lineage>
</organism>
<reference evidence="8 9" key="1">
    <citation type="submission" date="2019-12" db="EMBL/GenBank/DDBJ databases">
        <title>Novel species isolated from a subtropical stream in China.</title>
        <authorList>
            <person name="Lu H."/>
        </authorList>
    </citation>
    <scope>NUCLEOTIDE SEQUENCE [LARGE SCALE GENOMIC DNA]</scope>
    <source>
        <strain evidence="8 9">FT134W</strain>
    </source>
</reference>
<evidence type="ECO:0000313" key="8">
    <source>
        <dbReference type="EMBL" id="MYM74650.1"/>
    </source>
</evidence>
<dbReference type="PANTHER" id="PTHR30624">
    <property type="entry name" value="UNCHARACTERIZED PROTEIN TLDD AND PMBA"/>
    <property type="match status" value="1"/>
</dbReference>
<keyword evidence="4" id="KW-0482">Metalloprotease</keyword>
<comment type="similarity">
    <text evidence="1">Belongs to the peptidase U62 family.</text>
</comment>
<keyword evidence="2" id="KW-0645">Protease</keyword>
<dbReference type="EMBL" id="WWCR01000026">
    <property type="protein sequence ID" value="MYM74650.1"/>
    <property type="molecule type" value="Genomic_DNA"/>
</dbReference>
<feature type="chain" id="PRO_5031010998" evidence="5">
    <location>
        <begin position="28"/>
        <end position="545"/>
    </location>
</feature>
<evidence type="ECO:0000256" key="1">
    <source>
        <dbReference type="ARBA" id="ARBA00005836"/>
    </source>
</evidence>